<evidence type="ECO:0000256" key="1">
    <source>
        <dbReference type="SAM" id="MobiDB-lite"/>
    </source>
</evidence>
<reference evidence="3 4" key="1">
    <citation type="submission" date="2020-01" db="EMBL/GenBank/DDBJ databases">
        <title>Identification and distribution of gene clusters putatively required for synthesis of sphingolipid metabolism inhibitors in phylogenetically diverse species of the filamentous fungus Fusarium.</title>
        <authorList>
            <person name="Kim H.-S."/>
            <person name="Busman M."/>
            <person name="Brown D.W."/>
            <person name="Divon H."/>
            <person name="Uhlig S."/>
            <person name="Proctor R.H."/>
        </authorList>
    </citation>
    <scope>NUCLEOTIDE SEQUENCE [LARGE SCALE GENOMIC DNA]</scope>
    <source>
        <strain evidence="3 4">NRRL 20459</strain>
    </source>
</reference>
<accession>A0A8H4P6U0</accession>
<keyword evidence="2" id="KW-0472">Membrane</keyword>
<dbReference type="AlphaFoldDB" id="A0A8H4P6U0"/>
<protein>
    <submittedName>
        <fullName evidence="3">DNA damage response</fullName>
    </submittedName>
</protein>
<keyword evidence="4" id="KW-1185">Reference proteome</keyword>
<comment type="caution">
    <text evidence="3">The sequence shown here is derived from an EMBL/GenBank/DDBJ whole genome shotgun (WGS) entry which is preliminary data.</text>
</comment>
<feature type="transmembrane region" description="Helical" evidence="2">
    <location>
        <begin position="21"/>
        <end position="41"/>
    </location>
</feature>
<evidence type="ECO:0000313" key="3">
    <source>
        <dbReference type="EMBL" id="KAF4458266.1"/>
    </source>
</evidence>
<feature type="non-terminal residue" evidence="3">
    <location>
        <position position="1"/>
    </location>
</feature>
<sequence length="64" mass="7185">MEHVERQMNQQASQDLGLSSLATPLNFILFSAVLYTAYALLRPSPPPQLPRDAPSTVFRTYTPH</sequence>
<feature type="region of interest" description="Disordered" evidence="1">
    <location>
        <begin position="43"/>
        <end position="64"/>
    </location>
</feature>
<proteinExistence type="predicted"/>
<evidence type="ECO:0000256" key="2">
    <source>
        <dbReference type="SAM" id="Phobius"/>
    </source>
</evidence>
<evidence type="ECO:0000313" key="4">
    <source>
        <dbReference type="Proteomes" id="UP000554235"/>
    </source>
</evidence>
<name>A0A8H4P6U0_9HYPO</name>
<dbReference type="EMBL" id="JAADYS010002522">
    <property type="protein sequence ID" value="KAF4458266.1"/>
    <property type="molecule type" value="Genomic_DNA"/>
</dbReference>
<organism evidence="3 4">
    <name type="scientific">Fusarium albosuccineum</name>
    <dbReference type="NCBI Taxonomy" id="1237068"/>
    <lineage>
        <taxon>Eukaryota</taxon>
        <taxon>Fungi</taxon>
        <taxon>Dikarya</taxon>
        <taxon>Ascomycota</taxon>
        <taxon>Pezizomycotina</taxon>
        <taxon>Sordariomycetes</taxon>
        <taxon>Hypocreomycetidae</taxon>
        <taxon>Hypocreales</taxon>
        <taxon>Nectriaceae</taxon>
        <taxon>Fusarium</taxon>
        <taxon>Fusarium decemcellulare species complex</taxon>
    </lineage>
</organism>
<gene>
    <name evidence="3" type="ORF">FALBO_14999</name>
</gene>
<keyword evidence="2" id="KW-0812">Transmembrane</keyword>
<dbReference type="Proteomes" id="UP000554235">
    <property type="component" value="Unassembled WGS sequence"/>
</dbReference>
<keyword evidence="2" id="KW-1133">Transmembrane helix</keyword>